<name>A0A1I7Z424_9BILA</name>
<reference evidence="2" key="1">
    <citation type="submission" date="2016-11" db="UniProtKB">
        <authorList>
            <consortium name="WormBaseParasite"/>
        </authorList>
    </citation>
    <scope>IDENTIFICATION</scope>
</reference>
<evidence type="ECO:0000313" key="1">
    <source>
        <dbReference type="Proteomes" id="UP000095287"/>
    </source>
</evidence>
<dbReference type="Proteomes" id="UP000095287">
    <property type="component" value="Unplaced"/>
</dbReference>
<sequence>MTALLPTIYYDLRKSRKERKGNFMTKTIKEAWTDGLRREFELKANFWDHGAGNQLGYLLKKLKVNSALPLGSETLEAPSWTPVFCKSSEKAFGDHSSEDMGTSAVICGLLFGPSSNTYHTVRVTKCSPVPLVLKELPETNEHVVPHLGDVLLISSTFAPRRPESDRNLSDDKNVPAPGHNGFAGFWLLCRSFNCGRGR</sequence>
<organism evidence="1 2">
    <name type="scientific">Steinernema glaseri</name>
    <dbReference type="NCBI Taxonomy" id="37863"/>
    <lineage>
        <taxon>Eukaryota</taxon>
        <taxon>Metazoa</taxon>
        <taxon>Ecdysozoa</taxon>
        <taxon>Nematoda</taxon>
        <taxon>Chromadorea</taxon>
        <taxon>Rhabditida</taxon>
        <taxon>Tylenchina</taxon>
        <taxon>Panagrolaimomorpha</taxon>
        <taxon>Strongyloidoidea</taxon>
        <taxon>Steinernematidae</taxon>
        <taxon>Steinernema</taxon>
    </lineage>
</organism>
<proteinExistence type="predicted"/>
<dbReference type="AlphaFoldDB" id="A0A1I7Z424"/>
<evidence type="ECO:0000313" key="2">
    <source>
        <dbReference type="WBParaSite" id="L893_g22558.t1"/>
    </source>
</evidence>
<accession>A0A1I7Z424</accession>
<dbReference type="WBParaSite" id="L893_g22558.t1">
    <property type="protein sequence ID" value="L893_g22558.t1"/>
    <property type="gene ID" value="L893_g22558"/>
</dbReference>
<keyword evidence="1" id="KW-1185">Reference proteome</keyword>
<protein>
    <submittedName>
        <fullName evidence="2">Calpain catalytic domain-containing protein</fullName>
    </submittedName>
</protein>